<accession>A0A1H6AX02</accession>
<dbReference type="InterPro" id="IPR004176">
    <property type="entry name" value="Clp_R_N"/>
</dbReference>
<dbReference type="AlphaFoldDB" id="A0A1H6AX02"/>
<evidence type="ECO:0000313" key="3">
    <source>
        <dbReference type="EMBL" id="SEG52575.1"/>
    </source>
</evidence>
<evidence type="ECO:0000259" key="2">
    <source>
        <dbReference type="PROSITE" id="PS51903"/>
    </source>
</evidence>
<dbReference type="SUPFAM" id="SSF81923">
    <property type="entry name" value="Double Clp-N motif"/>
    <property type="match status" value="1"/>
</dbReference>
<keyword evidence="4" id="KW-1185">Reference proteome</keyword>
<name>A0A1H6AX02_9ACTN</name>
<dbReference type="InterPro" id="IPR036628">
    <property type="entry name" value="Clp_N_dom_sf"/>
</dbReference>
<feature type="domain" description="Clp R" evidence="2">
    <location>
        <begin position="1"/>
        <end position="75"/>
    </location>
</feature>
<proteinExistence type="predicted"/>
<dbReference type="EMBL" id="FNVO01000006">
    <property type="protein sequence ID" value="SEG52575.1"/>
    <property type="molecule type" value="Genomic_DNA"/>
</dbReference>
<keyword evidence="1" id="KW-0677">Repeat</keyword>
<evidence type="ECO:0000313" key="4">
    <source>
        <dbReference type="Proteomes" id="UP000236723"/>
    </source>
</evidence>
<reference evidence="4" key="1">
    <citation type="submission" date="2016-10" db="EMBL/GenBank/DDBJ databases">
        <authorList>
            <person name="Varghese N."/>
            <person name="Submissions S."/>
        </authorList>
    </citation>
    <scope>NUCLEOTIDE SEQUENCE [LARGE SCALE GENOMIC DNA]</scope>
    <source>
        <strain evidence="4">DSM 43163</strain>
    </source>
</reference>
<dbReference type="Proteomes" id="UP000236723">
    <property type="component" value="Unassembled WGS sequence"/>
</dbReference>
<dbReference type="Pfam" id="PF02861">
    <property type="entry name" value="Clp_N"/>
    <property type="match status" value="1"/>
</dbReference>
<evidence type="ECO:0000256" key="1">
    <source>
        <dbReference type="PROSITE-ProRule" id="PRU01251"/>
    </source>
</evidence>
<gene>
    <name evidence="3" type="ORF">SAMN04489712_10640</name>
</gene>
<organism evidence="3 4">
    <name type="scientific">Thermomonospora echinospora</name>
    <dbReference type="NCBI Taxonomy" id="1992"/>
    <lineage>
        <taxon>Bacteria</taxon>
        <taxon>Bacillati</taxon>
        <taxon>Actinomycetota</taxon>
        <taxon>Actinomycetes</taxon>
        <taxon>Streptosporangiales</taxon>
        <taxon>Thermomonosporaceae</taxon>
        <taxon>Thermomonospora</taxon>
    </lineage>
</organism>
<dbReference type="PROSITE" id="PS51903">
    <property type="entry name" value="CLP_R"/>
    <property type="match status" value="1"/>
</dbReference>
<protein>
    <submittedName>
        <fullName evidence="3">Clp amino terminal domain-containing protein, pathogenicity island component</fullName>
    </submittedName>
</protein>
<dbReference type="Gene3D" id="1.10.1780.10">
    <property type="entry name" value="Clp, N-terminal domain"/>
    <property type="match status" value="1"/>
</dbReference>
<sequence>MGGQPAPENVPYSAEARRTLNLALQENPELGPGQIGTDHLLLGLLHEGGFAAGVLAAHSIGYEQVISARDKLRPTLCYGCVEYGVYELDTVTGPETAFPGWLLDLDHQVAPYSSGKRLRSTTRTTSERS</sequence>